<gene>
    <name evidence="2" type="ORF">Vbra_5314</name>
</gene>
<dbReference type="InParanoid" id="A0A0G4EPL0"/>
<reference evidence="2 3" key="1">
    <citation type="submission" date="2014-11" db="EMBL/GenBank/DDBJ databases">
        <authorList>
            <person name="Zhu J."/>
            <person name="Qi W."/>
            <person name="Song R."/>
        </authorList>
    </citation>
    <scope>NUCLEOTIDE SEQUENCE [LARGE SCALE GENOMIC DNA]</scope>
</reference>
<proteinExistence type="predicted"/>
<dbReference type="EMBL" id="CDMY01000288">
    <property type="protein sequence ID" value="CEL99768.1"/>
    <property type="molecule type" value="Genomic_DNA"/>
</dbReference>
<feature type="region of interest" description="Disordered" evidence="1">
    <location>
        <begin position="27"/>
        <end position="80"/>
    </location>
</feature>
<protein>
    <submittedName>
        <fullName evidence="2">Uncharacterized protein</fullName>
    </submittedName>
</protein>
<keyword evidence="3" id="KW-1185">Reference proteome</keyword>
<sequence>MTALSMQRLMWGDTQITKGIRCLAWPPRRRIDPQPPAARAASAAGGQPGAPRQPLVCREPRPSARHCHGGPPQGHIGAPQIALSGQSVDGAVSGPPPFSPSLYTCRLYLCVLRVA</sequence>
<evidence type="ECO:0000256" key="1">
    <source>
        <dbReference type="SAM" id="MobiDB-lite"/>
    </source>
</evidence>
<feature type="compositionally biased region" description="Low complexity" evidence="1">
    <location>
        <begin position="37"/>
        <end position="54"/>
    </location>
</feature>
<accession>A0A0G4EPL0</accession>
<evidence type="ECO:0000313" key="2">
    <source>
        <dbReference type="EMBL" id="CEL99768.1"/>
    </source>
</evidence>
<dbReference type="AlphaFoldDB" id="A0A0G4EPL0"/>
<evidence type="ECO:0000313" key="3">
    <source>
        <dbReference type="Proteomes" id="UP000041254"/>
    </source>
</evidence>
<name>A0A0G4EPL0_VITBC</name>
<dbReference type="Proteomes" id="UP000041254">
    <property type="component" value="Unassembled WGS sequence"/>
</dbReference>
<dbReference type="VEuPathDB" id="CryptoDB:Vbra_5314"/>
<organism evidence="2 3">
    <name type="scientific">Vitrella brassicaformis (strain CCMP3155)</name>
    <dbReference type="NCBI Taxonomy" id="1169540"/>
    <lineage>
        <taxon>Eukaryota</taxon>
        <taxon>Sar</taxon>
        <taxon>Alveolata</taxon>
        <taxon>Colpodellida</taxon>
        <taxon>Vitrellaceae</taxon>
        <taxon>Vitrella</taxon>
    </lineage>
</organism>